<evidence type="ECO:0000313" key="2">
    <source>
        <dbReference type="EMBL" id="MBY5958136.1"/>
    </source>
</evidence>
<dbReference type="CDD" id="cd11531">
    <property type="entry name" value="NTP-PPase_BsYpjD"/>
    <property type="match status" value="1"/>
</dbReference>
<name>A0A953LB14_9BACT</name>
<organism evidence="2 3">
    <name type="scientific">Membranihabitans marinus</name>
    <dbReference type="NCBI Taxonomy" id="1227546"/>
    <lineage>
        <taxon>Bacteria</taxon>
        <taxon>Pseudomonadati</taxon>
        <taxon>Bacteroidota</taxon>
        <taxon>Saprospiria</taxon>
        <taxon>Saprospirales</taxon>
        <taxon>Saprospiraceae</taxon>
        <taxon>Membranihabitans</taxon>
    </lineage>
</organism>
<keyword evidence="3" id="KW-1185">Reference proteome</keyword>
<dbReference type="AlphaFoldDB" id="A0A953LB14"/>
<dbReference type="RefSeq" id="WP_222579669.1">
    <property type="nucleotide sequence ID" value="NZ_JAHVHU010000007.1"/>
</dbReference>
<dbReference type="Gene3D" id="1.10.287.1080">
    <property type="entry name" value="MazG-like"/>
    <property type="match status" value="1"/>
</dbReference>
<dbReference type="PIRSF" id="PIRSF029904">
    <property type="entry name" value="UCP029904_pph"/>
    <property type="match status" value="1"/>
</dbReference>
<proteinExistence type="predicted"/>
<sequence length="110" mass="13122">MEIREYQKRVDEWIKKFGVRYFDEKTNGLILMEEVGELARLIARIYGEQSFKQEIHKKKALEDEIGDILFVLTCLSNQMDINLEEVIAENFSKKSKRDAQRHFENPKLKE</sequence>
<dbReference type="EMBL" id="JAHVHU010000007">
    <property type="protein sequence ID" value="MBY5958136.1"/>
    <property type="molecule type" value="Genomic_DNA"/>
</dbReference>
<dbReference type="SUPFAM" id="SSF101386">
    <property type="entry name" value="all-alpha NTP pyrophosphatases"/>
    <property type="match status" value="1"/>
</dbReference>
<dbReference type="Proteomes" id="UP000753961">
    <property type="component" value="Unassembled WGS sequence"/>
</dbReference>
<dbReference type="Pfam" id="PF03819">
    <property type="entry name" value="MazG"/>
    <property type="match status" value="1"/>
</dbReference>
<gene>
    <name evidence="2" type="ORF">KUV50_08350</name>
</gene>
<evidence type="ECO:0000259" key="1">
    <source>
        <dbReference type="Pfam" id="PF03819"/>
    </source>
</evidence>
<dbReference type="InterPro" id="IPR047046">
    <property type="entry name" value="YpjD/YvdC"/>
</dbReference>
<dbReference type="PANTHER" id="PTHR42692:SF1">
    <property type="entry name" value="NUCLEOTIDE PYROPHOSPHOHYDROLASE"/>
    <property type="match status" value="1"/>
</dbReference>
<dbReference type="InterPro" id="IPR004518">
    <property type="entry name" value="MazG-like_dom"/>
</dbReference>
<reference evidence="2" key="1">
    <citation type="submission" date="2021-06" db="EMBL/GenBank/DDBJ databases">
        <title>44 bacteria genomes isolated from Dapeng, Shenzhen.</title>
        <authorList>
            <person name="Zheng W."/>
            <person name="Yu S."/>
            <person name="Huang Y."/>
        </authorList>
    </citation>
    <scope>NUCLEOTIDE SEQUENCE</scope>
    <source>
        <strain evidence="2">DP5N28-2</strain>
    </source>
</reference>
<comment type="caution">
    <text evidence="2">The sequence shown here is derived from an EMBL/GenBank/DDBJ whole genome shotgun (WGS) entry which is preliminary data.</text>
</comment>
<protein>
    <submittedName>
        <fullName evidence="2">Nucleotide pyrophosphohydrolase</fullName>
    </submittedName>
</protein>
<dbReference type="PANTHER" id="PTHR42692">
    <property type="entry name" value="NUCLEOTIDE PYROPHOSPHOHYDROLASE"/>
    <property type="match status" value="1"/>
</dbReference>
<accession>A0A953LB14</accession>
<feature type="domain" description="NTP pyrophosphohydrolase MazG-like" evidence="1">
    <location>
        <begin position="24"/>
        <end position="101"/>
    </location>
</feature>
<dbReference type="InterPro" id="IPR012359">
    <property type="entry name" value="MazG-related_YpjD"/>
</dbReference>
<evidence type="ECO:0000313" key="3">
    <source>
        <dbReference type="Proteomes" id="UP000753961"/>
    </source>
</evidence>